<sequence length="1042" mass="118025">MRNPIVSEIPKMAKIKAKMHIKRLEKSRSKGYNHFKSLEPSTISLKYGKGQRICALGRTAERKKKVSLLQVCLRVISRVYRLPKKKTCAIFDSQKAATTISLTQRPKQTPKSCKSATHTLQGIHPHSSLAYTKFANKTQTDFRTLRSTNFADSVHSSSMSPGRQFKSLMLEGYLKDTFKSRGSLPASRARTNSSILLQCVQSTDLKPEQKFKKGLFARLYAYLFIGRVQLRLRLLQIHQWVQKKRACQSEEHVQRSPSQPSLGSLESFKSSVAKNFEPSESKLKSNHFSSILIDEHADCVELISSLASLPSITSIVSRDVITTKLPWLKMSLGDFEHSAKTGLIKLSLIQTPQFVLTQINETLLSGSDVPHRRISQASLASPFTFFFPRSSFQAIYQQNGVKPYCVDTPNRSTIVRLARSSKFFFAPKLDMEKRGSVILQSIHTLRAKKHAIMETNKLIRTSRFLTTYGTLHIAPITLNKIGLNHSTIHRDSNSKSIMSMIFGPNLRTNEIVAKTHEDRKVKHNSETLGHTFSGGVGIVTRIFLPMAHHMMTYDARPVQRLLRSLYNLAEVSRQPLSPLRRATPHFLISGPLTSFNSHCPQETMRGFERAFTTRANISEGMNLCQNYATGFSHNDLACFKSKELFSNTSGDIFLSRDPQSQKSRSYIEQNLREPVFNKALNAYHVPVGHVEGPSLNWPGSEPSSAHNRDCRHKFERKASLTGPYSSIKRYLDNKTFELNGDFETLQLSKIIKAVNHHLRGAFLGHPMTRYFECSQSRYMAPWLHPFKRLTFDNKVESVTSRRKLMLYDFKWSTLPARKDIFDDLFGEICHLYYPFMALPCRPSHLSLDAQVHLLVTKKAIVSRIISTRTQRFRGIGSLQKLYVSQRSLCEAATKLEDAVTDENSRDFEISFDEPTWKSTSVFAVKDKILGTISPNGVTLLVCISQTQTRMLEALIHAMANFINLSRKAQYIGSHSMTTESDSVKAAQDLDDFLRVLQNAQTSIKKHITKILLDGELLSLASKFKQESSFAAKNRPMQALISQ</sequence>
<proteinExistence type="predicted"/>
<keyword evidence="2" id="KW-1185">Reference proteome</keyword>
<evidence type="ECO:0000313" key="1">
    <source>
        <dbReference type="EMBL" id="QBM87611.1"/>
    </source>
</evidence>
<organism evidence="1 2">
    <name type="scientific">Metschnikowia aff. pulcherrima</name>
    <dbReference type="NCBI Taxonomy" id="2163413"/>
    <lineage>
        <taxon>Eukaryota</taxon>
        <taxon>Fungi</taxon>
        <taxon>Dikarya</taxon>
        <taxon>Ascomycota</taxon>
        <taxon>Saccharomycotina</taxon>
        <taxon>Pichiomycetes</taxon>
        <taxon>Metschnikowiaceae</taxon>
        <taxon>Metschnikowia</taxon>
    </lineage>
</organism>
<dbReference type="EMBL" id="CP034457">
    <property type="protein sequence ID" value="QBM87611.1"/>
    <property type="molecule type" value="Genomic_DNA"/>
</dbReference>
<evidence type="ECO:0000313" key="2">
    <source>
        <dbReference type="Proteomes" id="UP000292447"/>
    </source>
</evidence>
<dbReference type="Proteomes" id="UP000292447">
    <property type="component" value="Chromosome II"/>
</dbReference>
<reference evidence="2" key="1">
    <citation type="submission" date="2019-03" db="EMBL/GenBank/DDBJ databases">
        <title>Snf2 controls pulcherriminic acid biosynthesis and connects pigmentation and antifungal activity of the yeast Metschnikowia pulcherrima.</title>
        <authorList>
            <person name="Gore-Lloyd D."/>
            <person name="Sumann I."/>
            <person name="Brachmann A.O."/>
            <person name="Schneeberger K."/>
            <person name="Ortiz-Merino R.A."/>
            <person name="Moreno-Beltran M."/>
            <person name="Schlaefli M."/>
            <person name="Kirner P."/>
            <person name="Santos Kron A."/>
            <person name="Wolfe K.H."/>
            <person name="Piel J."/>
            <person name="Ahrens C.H."/>
            <person name="Henk D."/>
            <person name="Freimoser F.M."/>
        </authorList>
    </citation>
    <scope>NUCLEOTIDE SEQUENCE [LARGE SCALE GENOMIC DNA]</scope>
    <source>
        <strain evidence="2">APC 1.2</strain>
    </source>
</reference>
<accession>A0A4P6XP82</accession>
<dbReference type="AlphaFoldDB" id="A0A4P6XP82"/>
<gene>
    <name evidence="1" type="ORF">METSCH_B08180</name>
</gene>
<name>A0A4P6XP82_9ASCO</name>
<protein>
    <submittedName>
        <fullName evidence="1">Uncharacterized protein</fullName>
    </submittedName>
</protein>